<proteinExistence type="inferred from homology"/>
<keyword evidence="7" id="KW-1185">Reference proteome</keyword>
<dbReference type="InterPro" id="IPR051209">
    <property type="entry name" value="FAD-bind_Monooxygenase_sf"/>
</dbReference>
<dbReference type="GO" id="GO:0004499">
    <property type="term" value="F:N,N-dimethylaniline monooxygenase activity"/>
    <property type="evidence" value="ECO:0007669"/>
    <property type="project" value="InterPro"/>
</dbReference>
<comment type="cofactor">
    <cofactor evidence="1">
        <name>FAD</name>
        <dbReference type="ChEBI" id="CHEBI:57692"/>
    </cofactor>
</comment>
<keyword evidence="4" id="KW-0274">FAD</keyword>
<evidence type="ECO:0008006" key="8">
    <source>
        <dbReference type="Google" id="ProtNLM"/>
    </source>
</evidence>
<dbReference type="PANTHER" id="PTHR42877:SF7">
    <property type="entry name" value="FLAVIN-BINDING MONOOXYGENASE-RELATED"/>
    <property type="match status" value="1"/>
</dbReference>
<evidence type="ECO:0000256" key="1">
    <source>
        <dbReference type="ARBA" id="ARBA00001974"/>
    </source>
</evidence>
<dbReference type="Gene3D" id="3.50.50.60">
    <property type="entry name" value="FAD/NAD(P)-binding domain"/>
    <property type="match status" value="2"/>
</dbReference>
<dbReference type="AlphaFoldDB" id="A0A177F719"/>
<keyword evidence="5" id="KW-0560">Oxidoreductase</keyword>
<dbReference type="Pfam" id="PF00743">
    <property type="entry name" value="FMO-like"/>
    <property type="match status" value="1"/>
</dbReference>
<sequence length="599" mass="67750">MALSQENGVGPTSNGELLYNEKGWLIRNARGYETNEEHFGTKRQIRVIHLGAGVSGICFSKFAQDRSENVVLQIYEKDTDVGGTWLENRYPGCACDIPSAAYQFTWEPNPFWPEYYSESKHIWQYLKDIVDKYGLMKYIKLQHTITGAYWNAQQGLWEVGVQRPDGTTFVDTCNVFVNGGGGLNNWKWPDIEGIHSFKGSLTHSAHYDESLDLRGKKVAVIGIGSSGIQIISKIQPQVKQLYCWIRSPTWVTPGFAQRFAGPTGGNFKYTTAQKEKFAKDPKLFLKYCKMIESELNVRFKFILNNTPESKTARRFAEEAMRKRLQGAPPEVIEAIIPKTFNVGCRRPTPGEGFLEALTKENVKVYTKQVQQVNATGFIDCEGNQVDVDVIICATGFNTSFIPRFPVEANGHSIAKLWEKVPESYIGLGVPHIPNYFMMGGPNGPSGHGSLFPILEILASNVLQCIDKMQRDRIESITPKTEVVREFKEHADLYLQRTAWTGPCSSVFKQGRVHGPLSMFPGSRLTYLELLSTPRFEDYDIVYCNKLNRWQFLGDGFAVREFDGRDLSYYMGLVDGEDRQIDLEGSLEAELEDLIHQSRV</sequence>
<comment type="caution">
    <text evidence="6">The sequence shown here is derived from an EMBL/GenBank/DDBJ whole genome shotgun (WGS) entry which is preliminary data.</text>
</comment>
<reference evidence="6 7" key="1">
    <citation type="submission" date="2016-03" db="EMBL/GenBank/DDBJ databases">
        <title>Draft genome sequence of the Fonsecaea monophora CBS 269.37.</title>
        <authorList>
            <person name="Bombassaro A."/>
            <person name="Vinicius W.A."/>
            <person name="De Hoog S."/>
            <person name="Sun J."/>
            <person name="Souza E.M."/>
            <person name="Raittz R.T."/>
            <person name="Costa F."/>
            <person name="Leao A.C."/>
            <person name="Tadra-Sfeir M.Z."/>
            <person name="Baura V."/>
            <person name="Balsanelli E."/>
            <person name="Pedrosa F.O."/>
            <person name="Moreno L.F."/>
            <person name="Steffens M.B."/>
            <person name="Xi L."/>
            <person name="Bocca A.L."/>
            <person name="Felipe M.S."/>
            <person name="Teixeira M."/>
            <person name="Telles Filho F.Q."/>
            <person name="Azevedo C.M."/>
            <person name="Gomes R."/>
            <person name="Vicente V.A."/>
        </authorList>
    </citation>
    <scope>NUCLEOTIDE SEQUENCE [LARGE SCALE GENOMIC DNA]</scope>
    <source>
        <strain evidence="6 7">CBS 269.37</strain>
    </source>
</reference>
<keyword evidence="3" id="KW-0285">Flavoprotein</keyword>
<dbReference type="SUPFAM" id="SSF51905">
    <property type="entry name" value="FAD/NAD(P)-binding domain"/>
    <property type="match status" value="1"/>
</dbReference>
<organism evidence="6 7">
    <name type="scientific">Fonsecaea monophora</name>
    <dbReference type="NCBI Taxonomy" id="254056"/>
    <lineage>
        <taxon>Eukaryota</taxon>
        <taxon>Fungi</taxon>
        <taxon>Dikarya</taxon>
        <taxon>Ascomycota</taxon>
        <taxon>Pezizomycotina</taxon>
        <taxon>Eurotiomycetes</taxon>
        <taxon>Chaetothyriomycetidae</taxon>
        <taxon>Chaetothyriales</taxon>
        <taxon>Herpotrichiellaceae</taxon>
        <taxon>Fonsecaea</taxon>
    </lineage>
</organism>
<dbReference type="OrthoDB" id="74360at2759"/>
<evidence type="ECO:0000256" key="5">
    <source>
        <dbReference type="ARBA" id="ARBA00023002"/>
    </source>
</evidence>
<evidence type="ECO:0000313" key="6">
    <source>
        <dbReference type="EMBL" id="OAG39139.1"/>
    </source>
</evidence>
<dbReference type="GO" id="GO:0050660">
    <property type="term" value="F:flavin adenine dinucleotide binding"/>
    <property type="evidence" value="ECO:0007669"/>
    <property type="project" value="InterPro"/>
</dbReference>
<evidence type="ECO:0000256" key="3">
    <source>
        <dbReference type="ARBA" id="ARBA00022630"/>
    </source>
</evidence>
<protein>
    <recommendedName>
        <fullName evidence="8">FAD/NAD(P)-binding domain-containing protein</fullName>
    </recommendedName>
</protein>
<evidence type="ECO:0000313" key="7">
    <source>
        <dbReference type="Proteomes" id="UP000077002"/>
    </source>
</evidence>
<name>A0A177F719_9EURO</name>
<comment type="similarity">
    <text evidence="2">Belongs to the FAD-binding monooxygenase family.</text>
</comment>
<dbReference type="Proteomes" id="UP000077002">
    <property type="component" value="Unassembled WGS sequence"/>
</dbReference>
<gene>
    <name evidence="6" type="ORF">AYO21_06690</name>
</gene>
<dbReference type="EMBL" id="LVKK01000047">
    <property type="protein sequence ID" value="OAG39139.1"/>
    <property type="molecule type" value="Genomic_DNA"/>
</dbReference>
<dbReference type="InterPro" id="IPR036188">
    <property type="entry name" value="FAD/NAD-bd_sf"/>
</dbReference>
<dbReference type="InterPro" id="IPR020946">
    <property type="entry name" value="Flavin_mOase-like"/>
</dbReference>
<evidence type="ECO:0000256" key="4">
    <source>
        <dbReference type="ARBA" id="ARBA00022827"/>
    </source>
</evidence>
<dbReference type="GeneID" id="34601848"/>
<dbReference type="GO" id="GO:0050661">
    <property type="term" value="F:NADP binding"/>
    <property type="evidence" value="ECO:0007669"/>
    <property type="project" value="InterPro"/>
</dbReference>
<dbReference type="RefSeq" id="XP_022511091.1">
    <property type="nucleotide sequence ID" value="XM_022656649.1"/>
</dbReference>
<dbReference type="PANTHER" id="PTHR42877">
    <property type="entry name" value="L-ORNITHINE N(5)-MONOOXYGENASE-RELATED"/>
    <property type="match status" value="1"/>
</dbReference>
<accession>A0A177F719</accession>
<evidence type="ECO:0000256" key="2">
    <source>
        <dbReference type="ARBA" id="ARBA00010139"/>
    </source>
</evidence>